<evidence type="ECO:0000313" key="4">
    <source>
        <dbReference type="Proteomes" id="UP001154282"/>
    </source>
</evidence>
<comment type="similarity">
    <text evidence="1">Belongs to the plant acyltransferase family.</text>
</comment>
<gene>
    <name evidence="3" type="ORF">LITE_LOCUS13073</name>
</gene>
<accession>A0AAV0JC11</accession>
<sequence length="457" mass="49591">MVTATARPAVTGVRMSSVVPASVTGENKDRRLTGLDLAMKLHYVKAVYFFDEKAAEGLTIYDMKKPMFPWLQLYYPAAGRIRRGTKSGGGEGRGEEGRPFIKCNDGGVRIVEAYCPDCTVEEWLRLPTAATAEEDRDGGFRDDDWLAFDQVLGPDLGFSPLVYVQFTWFKCGGLSVGLSWAHLLGDPFSACAFINTWAQLLHGRATPLSLHHPGFKDPSPPPLHRPKKKNPSSLKRVDPVADSWRPTSSPTAAATRTHTFRLTAQQLNDIASAAASASTAKISRFDLLAAILWKSVAKIREATTVTICWNKSPAVGMERELPSNRMAVGAVHADFAVAKCEVSELAELIAEKKEDESDSIEEAMSGGEFDCVVYGANLTFVNLEEAPIYEMQVKKGRKPVFANCKIEGVGEEGAVLVLPGGGGEKEGEGSGKTVTVMLPAKQLAGLKEDLRKSWGIV</sequence>
<comment type="caution">
    <text evidence="3">The sequence shown here is derived from an EMBL/GenBank/DDBJ whole genome shotgun (WGS) entry which is preliminary data.</text>
</comment>
<dbReference type="InterPro" id="IPR023213">
    <property type="entry name" value="CAT-like_dom_sf"/>
</dbReference>
<evidence type="ECO:0000256" key="1">
    <source>
        <dbReference type="ARBA" id="ARBA00009861"/>
    </source>
</evidence>
<feature type="compositionally biased region" description="Low complexity" evidence="2">
    <location>
        <begin position="245"/>
        <end position="256"/>
    </location>
</feature>
<dbReference type="AlphaFoldDB" id="A0AAV0JC11"/>
<dbReference type="PANTHER" id="PTHR31642">
    <property type="entry name" value="TRICHOTHECENE 3-O-ACETYLTRANSFERASE"/>
    <property type="match status" value="1"/>
</dbReference>
<protein>
    <submittedName>
        <fullName evidence="3">Uncharacterized protein</fullName>
    </submittedName>
</protein>
<evidence type="ECO:0000256" key="2">
    <source>
        <dbReference type="SAM" id="MobiDB-lite"/>
    </source>
</evidence>
<proteinExistence type="inferred from homology"/>
<name>A0AAV0JC11_9ROSI</name>
<dbReference type="Pfam" id="PF02458">
    <property type="entry name" value="Transferase"/>
    <property type="match status" value="1"/>
</dbReference>
<reference evidence="3" key="1">
    <citation type="submission" date="2022-08" db="EMBL/GenBank/DDBJ databases">
        <authorList>
            <person name="Gutierrez-Valencia J."/>
        </authorList>
    </citation>
    <scope>NUCLEOTIDE SEQUENCE</scope>
</reference>
<dbReference type="PANTHER" id="PTHR31642:SF259">
    <property type="entry name" value="PROTEIN ECERIFERUM 2"/>
    <property type="match status" value="1"/>
</dbReference>
<dbReference type="GO" id="GO:0016747">
    <property type="term" value="F:acyltransferase activity, transferring groups other than amino-acyl groups"/>
    <property type="evidence" value="ECO:0007669"/>
    <property type="project" value="TreeGrafter"/>
</dbReference>
<dbReference type="InterPro" id="IPR050317">
    <property type="entry name" value="Plant_Fungal_Acyltransferase"/>
</dbReference>
<organism evidence="3 4">
    <name type="scientific">Linum tenue</name>
    <dbReference type="NCBI Taxonomy" id="586396"/>
    <lineage>
        <taxon>Eukaryota</taxon>
        <taxon>Viridiplantae</taxon>
        <taxon>Streptophyta</taxon>
        <taxon>Embryophyta</taxon>
        <taxon>Tracheophyta</taxon>
        <taxon>Spermatophyta</taxon>
        <taxon>Magnoliopsida</taxon>
        <taxon>eudicotyledons</taxon>
        <taxon>Gunneridae</taxon>
        <taxon>Pentapetalae</taxon>
        <taxon>rosids</taxon>
        <taxon>fabids</taxon>
        <taxon>Malpighiales</taxon>
        <taxon>Linaceae</taxon>
        <taxon>Linum</taxon>
    </lineage>
</organism>
<dbReference type="EMBL" id="CAMGYJ010000004">
    <property type="protein sequence ID" value="CAI0406046.1"/>
    <property type="molecule type" value="Genomic_DNA"/>
</dbReference>
<dbReference type="Gene3D" id="3.30.559.10">
    <property type="entry name" value="Chloramphenicol acetyltransferase-like domain"/>
    <property type="match status" value="2"/>
</dbReference>
<keyword evidence="4" id="KW-1185">Reference proteome</keyword>
<evidence type="ECO:0000313" key="3">
    <source>
        <dbReference type="EMBL" id="CAI0406046.1"/>
    </source>
</evidence>
<feature type="region of interest" description="Disordered" evidence="2">
    <location>
        <begin position="211"/>
        <end position="256"/>
    </location>
</feature>
<dbReference type="Proteomes" id="UP001154282">
    <property type="component" value="Unassembled WGS sequence"/>
</dbReference>